<evidence type="ECO:0000259" key="7">
    <source>
        <dbReference type="Pfam" id="PF14322"/>
    </source>
</evidence>
<dbReference type="EMBL" id="DYXT01000043">
    <property type="protein sequence ID" value="HJE39734.1"/>
    <property type="molecule type" value="Genomic_DNA"/>
</dbReference>
<keyword evidence="4" id="KW-0472">Membrane</keyword>
<organism evidence="8 9">
    <name type="scientific">Candidatus Amulumruptor caecigallinarius</name>
    <dbReference type="NCBI Taxonomy" id="2109911"/>
    <lineage>
        <taxon>Bacteria</taxon>
        <taxon>Pseudomonadati</taxon>
        <taxon>Bacteroidota</taxon>
        <taxon>Bacteroidia</taxon>
        <taxon>Bacteroidales</taxon>
        <taxon>Muribaculaceae</taxon>
        <taxon>Candidatus Amulumruptor</taxon>
    </lineage>
</organism>
<dbReference type="Gene3D" id="1.25.40.390">
    <property type="match status" value="1"/>
</dbReference>
<evidence type="ECO:0000256" key="3">
    <source>
        <dbReference type="ARBA" id="ARBA00022729"/>
    </source>
</evidence>
<gene>
    <name evidence="8" type="ORF">K8V47_08275</name>
</gene>
<dbReference type="InterPro" id="IPR033985">
    <property type="entry name" value="SusD-like_N"/>
</dbReference>
<evidence type="ECO:0000256" key="4">
    <source>
        <dbReference type="ARBA" id="ARBA00023136"/>
    </source>
</evidence>
<reference evidence="8" key="2">
    <citation type="submission" date="2021-09" db="EMBL/GenBank/DDBJ databases">
        <authorList>
            <person name="Gilroy R."/>
        </authorList>
    </citation>
    <scope>NUCLEOTIDE SEQUENCE</scope>
    <source>
        <strain evidence="8">4100</strain>
    </source>
</reference>
<comment type="similarity">
    <text evidence="2">Belongs to the SusD family.</text>
</comment>
<comment type="subcellular location">
    <subcellularLocation>
        <location evidence="1">Cell outer membrane</location>
    </subcellularLocation>
</comment>
<feature type="domain" description="SusD-like N-terminal" evidence="7">
    <location>
        <begin position="95"/>
        <end position="234"/>
    </location>
</feature>
<keyword evidence="5" id="KW-0998">Cell outer membrane</keyword>
<dbReference type="InterPro" id="IPR011990">
    <property type="entry name" value="TPR-like_helical_dom_sf"/>
</dbReference>
<feature type="domain" description="RagB/SusD" evidence="6">
    <location>
        <begin position="273"/>
        <end position="557"/>
    </location>
</feature>
<keyword evidence="3" id="KW-0732">Signal</keyword>
<dbReference type="SUPFAM" id="SSF48452">
    <property type="entry name" value="TPR-like"/>
    <property type="match status" value="1"/>
</dbReference>
<dbReference type="GO" id="GO:0009279">
    <property type="term" value="C:cell outer membrane"/>
    <property type="evidence" value="ECO:0007669"/>
    <property type="project" value="UniProtKB-SubCell"/>
</dbReference>
<sequence length="558" mass="63356">MKTIRYIIAKTFCAAAIGSLGIGMVSCDDMLDTKPQGIVLDEQIGPEQAVDIMTAAYATLLNHYFGNNESFAGPINNWVFDLRSDDALKGGDGVSMEAYMHQFEVGNIQSDNDIGNFKWRNNYFSISRCNTAIRAIQSSTALTAEEKVPLVGEMKTLRAFYYFDMLRIFKKFPYFDETVADPSSVRADQYTREQIAEFIKKDLSDSYKVMVEQQSQPGRFNKYVAAALLARVALFTHDYEEAAFYSNEVITKGGYDLYTNFLDISKPEHNNGPESVMAVQFSSANSPDQYNFNNCLNCTWSEGNLYGNGDDFYLASQNLVDAFRTDDNGLPYLDGAEGVAHIESADYEGNVDPRLDFTLGRIGMPWRGHMYNEKWCRNLDLYGQYSGKKPYPAPESPYVEVGIVPWGASSLNYIIIRYADVLLMRAEALIELNQNLDEARRHINTVRRRAAASLDPTYTPVDFDANKAFYAVKEYPAAGWTQEYARKAVRMERRLELAMEGLRWFDLVRWGEAVRVVNEYYRTEQEFHSYYAGASLSESDIYLPIPINQVDNAGDLYK</sequence>
<comment type="caution">
    <text evidence="8">The sequence shown here is derived from an EMBL/GenBank/DDBJ whole genome shotgun (WGS) entry which is preliminary data.</text>
</comment>
<reference evidence="8" key="1">
    <citation type="journal article" date="2021" name="PeerJ">
        <title>Extensive microbial diversity within the chicken gut microbiome revealed by metagenomics and culture.</title>
        <authorList>
            <person name="Gilroy R."/>
            <person name="Ravi A."/>
            <person name="Getino M."/>
            <person name="Pursley I."/>
            <person name="Horton D.L."/>
            <person name="Alikhan N.F."/>
            <person name="Baker D."/>
            <person name="Gharbi K."/>
            <person name="Hall N."/>
            <person name="Watson M."/>
            <person name="Adriaenssens E.M."/>
            <person name="Foster-Nyarko E."/>
            <person name="Jarju S."/>
            <person name="Secka A."/>
            <person name="Antonio M."/>
            <person name="Oren A."/>
            <person name="Chaudhuri R.R."/>
            <person name="La Ragione R."/>
            <person name="Hildebrand F."/>
            <person name="Pallen M.J."/>
        </authorList>
    </citation>
    <scope>NUCLEOTIDE SEQUENCE</scope>
    <source>
        <strain evidence="8">4100</strain>
    </source>
</reference>
<proteinExistence type="inferred from homology"/>
<evidence type="ECO:0000313" key="8">
    <source>
        <dbReference type="EMBL" id="HJE39734.1"/>
    </source>
</evidence>
<dbReference type="Proteomes" id="UP000711407">
    <property type="component" value="Unassembled WGS sequence"/>
</dbReference>
<dbReference type="PROSITE" id="PS51257">
    <property type="entry name" value="PROKAR_LIPOPROTEIN"/>
    <property type="match status" value="1"/>
</dbReference>
<dbReference type="AlphaFoldDB" id="A0A4Q0U9S6"/>
<accession>A0A4Q0U9S6</accession>
<dbReference type="Pfam" id="PF14322">
    <property type="entry name" value="SusD-like_3"/>
    <property type="match status" value="1"/>
</dbReference>
<protein>
    <submittedName>
        <fullName evidence="8">RagB/SusD family nutrient uptake outer membrane protein</fullName>
    </submittedName>
</protein>
<dbReference type="InterPro" id="IPR012944">
    <property type="entry name" value="SusD_RagB_dom"/>
</dbReference>
<dbReference type="Pfam" id="PF07980">
    <property type="entry name" value="SusD_RagB"/>
    <property type="match status" value="1"/>
</dbReference>
<evidence type="ECO:0000259" key="6">
    <source>
        <dbReference type="Pfam" id="PF07980"/>
    </source>
</evidence>
<evidence type="ECO:0000256" key="2">
    <source>
        <dbReference type="ARBA" id="ARBA00006275"/>
    </source>
</evidence>
<evidence type="ECO:0000256" key="5">
    <source>
        <dbReference type="ARBA" id="ARBA00023237"/>
    </source>
</evidence>
<evidence type="ECO:0000256" key="1">
    <source>
        <dbReference type="ARBA" id="ARBA00004442"/>
    </source>
</evidence>
<evidence type="ECO:0000313" key="9">
    <source>
        <dbReference type="Proteomes" id="UP000711407"/>
    </source>
</evidence>
<name>A0A4Q0U9S6_9BACT</name>